<dbReference type="GeneID" id="5048584"/>
<reference evidence="1" key="1">
    <citation type="submission" date="2007-04" db="EMBL/GenBank/DDBJ databases">
        <authorList>
            <person name="Noh E.W."/>
            <person name="Lee J.S."/>
            <person name="Choi Y.I."/>
            <person name="Han M.S."/>
            <person name="Yi Y.S."/>
            <person name="Han S.U."/>
        </authorList>
    </citation>
    <scope>NUCLEOTIDE SEQUENCE</scope>
</reference>
<keyword evidence="1" id="KW-0934">Plastid</keyword>
<evidence type="ECO:0000313" key="1">
    <source>
        <dbReference type="EMBL" id="ABP35457.1"/>
    </source>
</evidence>
<dbReference type="EMBL" id="AY228468">
    <property type="protein sequence ID" value="ABP35457.1"/>
    <property type="molecule type" value="Genomic_DNA"/>
</dbReference>
<organism evidence="1">
    <name type="scientific">Pinus koraiensis</name>
    <name type="common">Korean pine</name>
    <dbReference type="NCBI Taxonomy" id="88728"/>
    <lineage>
        <taxon>Eukaryota</taxon>
        <taxon>Viridiplantae</taxon>
        <taxon>Streptophyta</taxon>
        <taxon>Embryophyta</taxon>
        <taxon>Tracheophyta</taxon>
        <taxon>Spermatophyta</taxon>
        <taxon>Pinopsida</taxon>
        <taxon>Pinidae</taxon>
        <taxon>Conifers I</taxon>
        <taxon>Pinales</taxon>
        <taxon>Pinaceae</taxon>
        <taxon>Pinus</taxon>
        <taxon>Pinus subgen. Strobus</taxon>
    </lineage>
</organism>
<keyword evidence="1" id="KW-0150">Chloroplast</keyword>
<proteinExistence type="predicted"/>
<dbReference type="RefSeq" id="YP_001152215.1">
    <property type="nucleotide sequence ID" value="NC_004677.2"/>
</dbReference>
<protein>
    <submittedName>
        <fullName evidence="1">ORF44l</fullName>
    </submittedName>
</protein>
<geneLocation type="chloroplast" evidence="1"/>
<accession>A4QMC0</accession>
<name>A4QMC0_PINKO</name>
<sequence>MGVLFTFPSRYYFAIGHPGVFSLARWSLLIHTGFHVPHATRVRA</sequence>
<dbReference type="AlphaFoldDB" id="A4QMC0"/>